<dbReference type="PANTHER" id="PTHR30348:SF4">
    <property type="entry name" value="DUF72 DOMAIN-CONTAINING PROTEIN"/>
    <property type="match status" value="1"/>
</dbReference>
<dbReference type="PANTHER" id="PTHR30348">
    <property type="entry name" value="UNCHARACTERIZED PROTEIN YECE"/>
    <property type="match status" value="1"/>
</dbReference>
<sequence>MKNYVGCSGYSYDSWTGAFYPRDVPKKRLLKYYAEYFDTVETNSSFYRLPNESTLKNLVSWRTGNFRFTLKGSRYVTHKKT</sequence>
<dbReference type="InterPro" id="IPR002763">
    <property type="entry name" value="DUF72"/>
</dbReference>
<dbReference type="Pfam" id="PF01904">
    <property type="entry name" value="DUF72"/>
    <property type="match status" value="1"/>
</dbReference>
<dbReference type="STRING" id="617002.SAMN05660653_01728"/>
<evidence type="ECO:0000313" key="2">
    <source>
        <dbReference type="Proteomes" id="UP000198771"/>
    </source>
</evidence>
<proteinExistence type="predicted"/>
<protein>
    <recommendedName>
        <fullName evidence="3">DUF72 domain-containing protein</fullName>
    </recommendedName>
</protein>
<evidence type="ECO:0000313" key="1">
    <source>
        <dbReference type="EMBL" id="SDB36538.1"/>
    </source>
</evidence>
<accession>A0A1G6CUF5</accession>
<keyword evidence="2" id="KW-1185">Reference proteome</keyword>
<name>A0A1G6CUF5_9BACT</name>
<dbReference type="InterPro" id="IPR036520">
    <property type="entry name" value="UPF0759_sf"/>
</dbReference>
<reference evidence="1 2" key="1">
    <citation type="submission" date="2016-10" db="EMBL/GenBank/DDBJ databases">
        <authorList>
            <person name="de Groot N.N."/>
        </authorList>
    </citation>
    <scope>NUCLEOTIDE SEQUENCE [LARGE SCALE GENOMIC DNA]</scope>
    <source>
        <strain evidence="1 2">ASO4-2</strain>
    </source>
</reference>
<dbReference type="AlphaFoldDB" id="A0A1G6CUF5"/>
<dbReference type="SUPFAM" id="SSF117396">
    <property type="entry name" value="TM1631-like"/>
    <property type="match status" value="1"/>
</dbReference>
<dbReference type="EMBL" id="FMXO01000009">
    <property type="protein sequence ID" value="SDB36538.1"/>
    <property type="molecule type" value="Genomic_DNA"/>
</dbReference>
<evidence type="ECO:0008006" key="3">
    <source>
        <dbReference type="Google" id="ProtNLM"/>
    </source>
</evidence>
<gene>
    <name evidence="1" type="ORF">SAMN05660653_01728</name>
</gene>
<dbReference type="Proteomes" id="UP000198771">
    <property type="component" value="Unassembled WGS sequence"/>
</dbReference>
<dbReference type="Gene3D" id="3.20.20.410">
    <property type="entry name" value="Protein of unknown function UPF0759"/>
    <property type="match status" value="1"/>
</dbReference>
<organism evidence="1 2">
    <name type="scientific">Desulfonatronum thiosulfatophilum</name>
    <dbReference type="NCBI Taxonomy" id="617002"/>
    <lineage>
        <taxon>Bacteria</taxon>
        <taxon>Pseudomonadati</taxon>
        <taxon>Thermodesulfobacteriota</taxon>
        <taxon>Desulfovibrionia</taxon>
        <taxon>Desulfovibrionales</taxon>
        <taxon>Desulfonatronaceae</taxon>
        <taxon>Desulfonatronum</taxon>
    </lineage>
</organism>
<dbReference type="OrthoDB" id="9780310at2"/>